<sequence length="277" mass="31243">MFEVREVLRLWLRGETLRGIERLSRVDRKTVRRYVEAAVAQGIARESGEDQLHDQLIGSVVEAVLPHRSDGHGEAWRLLVAHHDQIEAWLDKGLTVVKCHDLLTRQGVVVPERTLHRYALEVCGHRRGRGPTVRVADGRPGDECQIDFGRMGSLHDPASERMRSAYVLVFTACFSPHCFVWVSFSQTTEGGDRRLRGGVGLLRRRVRHRDPRQHVLGHRQGQRHRAPVQPGLRRVWPEPGLPHRSGPGAPTPGQASGRASRALRAGLLLRRGALRRQ</sequence>
<protein>
    <submittedName>
        <fullName evidence="2">Uncharacterized protein</fullName>
    </submittedName>
</protein>
<feature type="compositionally biased region" description="Basic residues" evidence="1">
    <location>
        <begin position="209"/>
        <end position="226"/>
    </location>
</feature>
<gene>
    <name evidence="2" type="ORF">AVDCRST_MAG10-2597</name>
</gene>
<dbReference type="AlphaFoldDB" id="A0A6J4IPG0"/>
<proteinExistence type="predicted"/>
<dbReference type="EMBL" id="CADCTB010000159">
    <property type="protein sequence ID" value="CAA9258005.1"/>
    <property type="molecule type" value="Genomic_DNA"/>
</dbReference>
<evidence type="ECO:0000313" key="2">
    <source>
        <dbReference type="EMBL" id="CAA9258005.1"/>
    </source>
</evidence>
<reference evidence="2" key="1">
    <citation type="submission" date="2020-02" db="EMBL/GenBank/DDBJ databases">
        <authorList>
            <person name="Meier V. D."/>
        </authorList>
    </citation>
    <scope>NUCLEOTIDE SEQUENCE</scope>
    <source>
        <strain evidence="2">AVDCRST_MAG10</strain>
    </source>
</reference>
<organism evidence="2">
    <name type="scientific">uncultured Acidimicrobiales bacterium</name>
    <dbReference type="NCBI Taxonomy" id="310071"/>
    <lineage>
        <taxon>Bacteria</taxon>
        <taxon>Bacillati</taxon>
        <taxon>Actinomycetota</taxon>
        <taxon>Acidimicrobiia</taxon>
        <taxon>Acidimicrobiales</taxon>
        <taxon>environmental samples</taxon>
    </lineage>
</organism>
<name>A0A6J4IPG0_9ACTN</name>
<feature type="region of interest" description="Disordered" evidence="1">
    <location>
        <begin position="209"/>
        <end position="260"/>
    </location>
</feature>
<accession>A0A6J4IPG0</accession>
<evidence type="ECO:0000256" key="1">
    <source>
        <dbReference type="SAM" id="MobiDB-lite"/>
    </source>
</evidence>